<proteinExistence type="inferred from homology"/>
<dbReference type="Pfam" id="PF00493">
    <property type="entry name" value="MCM"/>
    <property type="match status" value="1"/>
</dbReference>
<dbReference type="HOGENOM" id="CLU_000995_6_1_1"/>
<keyword evidence="3 12" id="KW-0235">DNA replication</keyword>
<dbReference type="EMBL" id="KB822711">
    <property type="protein sequence ID" value="ETN46062.1"/>
    <property type="molecule type" value="Genomic_DNA"/>
</dbReference>
<dbReference type="Pfam" id="PF17207">
    <property type="entry name" value="MCM_OB"/>
    <property type="match status" value="1"/>
</dbReference>
<dbReference type="GO" id="GO:0005656">
    <property type="term" value="C:nuclear pre-replicative complex"/>
    <property type="evidence" value="ECO:0007669"/>
    <property type="project" value="EnsemblFungi"/>
</dbReference>
<dbReference type="FunCoup" id="W2SBI0">
    <property type="interactions" value="1011"/>
</dbReference>
<evidence type="ECO:0000256" key="9">
    <source>
        <dbReference type="ARBA" id="ARBA00023242"/>
    </source>
</evidence>
<dbReference type="Proteomes" id="UP000030752">
    <property type="component" value="Unassembled WGS sequence"/>
</dbReference>
<dbReference type="GO" id="GO:0006279">
    <property type="term" value="P:premeiotic DNA replication"/>
    <property type="evidence" value="ECO:0007669"/>
    <property type="project" value="EnsemblFungi"/>
</dbReference>
<keyword evidence="16" id="KW-1185">Reference proteome</keyword>
<evidence type="ECO:0000259" key="14">
    <source>
        <dbReference type="PROSITE" id="PS50051"/>
    </source>
</evidence>
<dbReference type="SUPFAM" id="SSF50249">
    <property type="entry name" value="Nucleic acid-binding proteins"/>
    <property type="match status" value="1"/>
</dbReference>
<dbReference type="GO" id="GO:0043596">
    <property type="term" value="C:nuclear replication fork"/>
    <property type="evidence" value="ECO:0007669"/>
    <property type="project" value="EnsemblFungi"/>
</dbReference>
<dbReference type="RefSeq" id="XP_008710774.1">
    <property type="nucleotide sequence ID" value="XM_008712552.1"/>
</dbReference>
<dbReference type="GO" id="GO:0016887">
    <property type="term" value="F:ATP hydrolysis activity"/>
    <property type="evidence" value="ECO:0007669"/>
    <property type="project" value="EnsemblFungi"/>
</dbReference>
<dbReference type="SMART" id="SM00350">
    <property type="entry name" value="MCM"/>
    <property type="match status" value="1"/>
</dbReference>
<organism evidence="15 16">
    <name type="scientific">Cyphellophora europaea (strain CBS 101466)</name>
    <name type="common">Phialophora europaea</name>
    <dbReference type="NCBI Taxonomy" id="1220924"/>
    <lineage>
        <taxon>Eukaryota</taxon>
        <taxon>Fungi</taxon>
        <taxon>Dikarya</taxon>
        <taxon>Ascomycota</taxon>
        <taxon>Pezizomycotina</taxon>
        <taxon>Eurotiomycetes</taxon>
        <taxon>Chaetothyriomycetidae</taxon>
        <taxon>Chaetothyriales</taxon>
        <taxon>Cyphellophoraceae</taxon>
        <taxon>Cyphellophora</taxon>
    </lineage>
</organism>
<dbReference type="Pfam" id="PF23191">
    <property type="entry name" value="WHD_MCM3_C"/>
    <property type="match status" value="1"/>
</dbReference>
<dbReference type="VEuPathDB" id="FungiDB:HMPREF1541_00246"/>
<dbReference type="GO" id="GO:0003697">
    <property type="term" value="F:single-stranded DNA binding"/>
    <property type="evidence" value="ECO:0007669"/>
    <property type="project" value="TreeGrafter"/>
</dbReference>
<keyword evidence="7 11" id="KW-0067">ATP-binding</keyword>
<comment type="catalytic activity">
    <reaction evidence="10 12">
        <text>ATP + H2O = ADP + phosphate + H(+)</text>
        <dbReference type="Rhea" id="RHEA:13065"/>
        <dbReference type="ChEBI" id="CHEBI:15377"/>
        <dbReference type="ChEBI" id="CHEBI:15378"/>
        <dbReference type="ChEBI" id="CHEBI:30616"/>
        <dbReference type="ChEBI" id="CHEBI:43474"/>
        <dbReference type="ChEBI" id="CHEBI:456216"/>
        <dbReference type="EC" id="3.6.4.12"/>
    </reaction>
</comment>
<dbReference type="InterPro" id="IPR008046">
    <property type="entry name" value="Mcm3"/>
</dbReference>
<dbReference type="Pfam" id="PF14551">
    <property type="entry name" value="MCM_N"/>
    <property type="match status" value="1"/>
</dbReference>
<gene>
    <name evidence="15" type="ORF">HMPREF1541_00246</name>
</gene>
<dbReference type="EC" id="3.6.4.12" evidence="12"/>
<dbReference type="InterPro" id="IPR001208">
    <property type="entry name" value="MCM_dom"/>
</dbReference>
<evidence type="ECO:0000256" key="11">
    <source>
        <dbReference type="RuleBase" id="RU004070"/>
    </source>
</evidence>
<dbReference type="PANTHER" id="PTHR11630">
    <property type="entry name" value="DNA REPLICATION LICENSING FACTOR MCM FAMILY MEMBER"/>
    <property type="match status" value="1"/>
</dbReference>
<dbReference type="InterPro" id="IPR012340">
    <property type="entry name" value="NA-bd_OB-fold"/>
</dbReference>
<dbReference type="GO" id="GO:0006271">
    <property type="term" value="P:DNA strand elongation involved in DNA replication"/>
    <property type="evidence" value="ECO:0007669"/>
    <property type="project" value="EnsemblFungi"/>
</dbReference>
<comment type="function">
    <text evidence="12">Acts as component of the MCM2-7 complex (MCM complex) which is the replicative helicase essential for 'once per cell cycle' DNA replication initiation and elongation in eukaryotic cells. The active ATPase sites in the MCM2-7 ring are formed through the interaction surfaces of two neighboring subunits such that a critical structure of a conserved arginine finger motif is provided in trans relative to the ATP-binding site of the Walker A box of the adjacent subunit. The six ATPase active sites, however, are likely to contribute differentially to the complex helicase activity.</text>
</comment>
<evidence type="ECO:0000256" key="1">
    <source>
        <dbReference type="ARBA" id="ARBA00004123"/>
    </source>
</evidence>
<dbReference type="GO" id="GO:0042555">
    <property type="term" value="C:MCM complex"/>
    <property type="evidence" value="ECO:0007669"/>
    <property type="project" value="UniProtKB-UniRule"/>
</dbReference>
<dbReference type="InterPro" id="IPR003593">
    <property type="entry name" value="AAA+_ATPase"/>
</dbReference>
<comment type="subcellular location">
    <subcellularLocation>
        <location evidence="1 12">Nucleus</location>
    </subcellularLocation>
</comment>
<dbReference type="InterPro" id="IPR031327">
    <property type="entry name" value="MCM"/>
</dbReference>
<evidence type="ECO:0000256" key="2">
    <source>
        <dbReference type="ARBA" id="ARBA00008010"/>
    </source>
</evidence>
<dbReference type="GO" id="GO:0017116">
    <property type="term" value="F:single-stranded DNA helicase activity"/>
    <property type="evidence" value="ECO:0007669"/>
    <property type="project" value="EnsemblFungi"/>
</dbReference>
<dbReference type="STRING" id="1220924.W2SBI0"/>
<dbReference type="SMART" id="SM00382">
    <property type="entry name" value="AAA"/>
    <property type="match status" value="1"/>
</dbReference>
<dbReference type="GO" id="GO:0005524">
    <property type="term" value="F:ATP binding"/>
    <property type="evidence" value="ECO:0007669"/>
    <property type="project" value="UniProtKB-UniRule"/>
</dbReference>
<dbReference type="GO" id="GO:0003688">
    <property type="term" value="F:DNA replication origin binding"/>
    <property type="evidence" value="ECO:0007669"/>
    <property type="project" value="EnsemblFungi"/>
</dbReference>
<dbReference type="GO" id="GO:0006267">
    <property type="term" value="P:pre-replicative complex assembly involved in nuclear cell cycle DNA replication"/>
    <property type="evidence" value="ECO:0007669"/>
    <property type="project" value="EnsemblFungi"/>
</dbReference>
<accession>W2SBI0</accession>
<dbReference type="OrthoDB" id="1882346at2759"/>
<evidence type="ECO:0000256" key="6">
    <source>
        <dbReference type="ARBA" id="ARBA00022806"/>
    </source>
</evidence>
<dbReference type="PROSITE" id="PS50051">
    <property type="entry name" value="MCM_2"/>
    <property type="match status" value="1"/>
</dbReference>
<dbReference type="InterPro" id="IPR041562">
    <property type="entry name" value="MCM_lid"/>
</dbReference>
<dbReference type="GO" id="GO:0000781">
    <property type="term" value="C:chromosome, telomeric region"/>
    <property type="evidence" value="ECO:0007669"/>
    <property type="project" value="GOC"/>
</dbReference>
<dbReference type="GO" id="GO:1904931">
    <property type="term" value="F:MCM complex binding"/>
    <property type="evidence" value="ECO:0007669"/>
    <property type="project" value="EnsemblFungi"/>
</dbReference>
<dbReference type="Gene3D" id="2.40.50.140">
    <property type="entry name" value="Nucleic acid-binding proteins"/>
    <property type="match status" value="1"/>
</dbReference>
<dbReference type="GO" id="GO:0005737">
    <property type="term" value="C:cytoplasm"/>
    <property type="evidence" value="ECO:0007669"/>
    <property type="project" value="EnsemblFungi"/>
</dbReference>
<dbReference type="AlphaFoldDB" id="W2SBI0"/>
<feature type="domain" description="MCM C-terminal AAA(+) ATPase" evidence="14">
    <location>
        <begin position="304"/>
        <end position="510"/>
    </location>
</feature>
<feature type="compositionally biased region" description="Acidic residues" evidence="13">
    <location>
        <begin position="702"/>
        <end position="725"/>
    </location>
</feature>
<feature type="region of interest" description="Disordered" evidence="13">
    <location>
        <begin position="564"/>
        <end position="585"/>
    </location>
</feature>
<dbReference type="GO" id="GO:0003682">
    <property type="term" value="F:chromatin binding"/>
    <property type="evidence" value="ECO:0007669"/>
    <property type="project" value="EnsemblFungi"/>
</dbReference>
<dbReference type="Pfam" id="PF17855">
    <property type="entry name" value="MCM_lid"/>
    <property type="match status" value="1"/>
</dbReference>
<dbReference type="InterPro" id="IPR027417">
    <property type="entry name" value="P-loop_NTPase"/>
</dbReference>
<dbReference type="PRINTS" id="PR01657">
    <property type="entry name" value="MCMFAMILY"/>
</dbReference>
<dbReference type="InterPro" id="IPR056575">
    <property type="entry name" value="WH_MCM3_C"/>
</dbReference>
<dbReference type="Gene3D" id="3.30.1640.10">
    <property type="entry name" value="mini-chromosome maintenance (MCM) complex, chain A, domain 1"/>
    <property type="match status" value="1"/>
</dbReference>
<dbReference type="GO" id="GO:0000785">
    <property type="term" value="C:chromatin"/>
    <property type="evidence" value="ECO:0007669"/>
    <property type="project" value="EnsemblFungi"/>
</dbReference>
<dbReference type="GO" id="GO:0000727">
    <property type="term" value="P:double-strand break repair via break-induced replication"/>
    <property type="evidence" value="ECO:0007669"/>
    <property type="project" value="EnsemblFungi"/>
</dbReference>
<evidence type="ECO:0000256" key="8">
    <source>
        <dbReference type="ARBA" id="ARBA00023125"/>
    </source>
</evidence>
<dbReference type="GO" id="GO:0030466">
    <property type="term" value="P:silent mating-type cassette heterochromatin formation"/>
    <property type="evidence" value="ECO:0007669"/>
    <property type="project" value="EnsemblFungi"/>
</dbReference>
<dbReference type="GO" id="GO:1902975">
    <property type="term" value="P:mitotic DNA replication initiation"/>
    <property type="evidence" value="ECO:0007669"/>
    <property type="project" value="EnsemblFungi"/>
</dbReference>
<evidence type="ECO:0000256" key="5">
    <source>
        <dbReference type="ARBA" id="ARBA00022801"/>
    </source>
</evidence>
<dbReference type="PRINTS" id="PR01659">
    <property type="entry name" value="MCMPROTEIN3"/>
</dbReference>
<comment type="subunit">
    <text evidence="12">Component of the MCM2-7 complex.</text>
</comment>
<dbReference type="PROSITE" id="PS00847">
    <property type="entry name" value="MCM_1"/>
    <property type="match status" value="1"/>
</dbReference>
<dbReference type="GeneID" id="19967585"/>
<keyword evidence="5 12" id="KW-0378">Hydrolase</keyword>
<dbReference type="InterPro" id="IPR018525">
    <property type="entry name" value="MCM_CS"/>
</dbReference>
<keyword evidence="4 11" id="KW-0547">Nucleotide-binding</keyword>
<dbReference type="InterPro" id="IPR033762">
    <property type="entry name" value="MCM_OB"/>
</dbReference>
<dbReference type="FunFam" id="2.20.28.10:FF:000008">
    <property type="entry name" value="DNA helicase"/>
    <property type="match status" value="1"/>
</dbReference>
<comment type="similarity">
    <text evidence="2 11">Belongs to the MCM family.</text>
</comment>
<evidence type="ECO:0000256" key="4">
    <source>
        <dbReference type="ARBA" id="ARBA00022741"/>
    </source>
</evidence>
<dbReference type="Gene3D" id="2.20.28.10">
    <property type="match status" value="1"/>
</dbReference>
<evidence type="ECO:0000313" key="16">
    <source>
        <dbReference type="Proteomes" id="UP000030752"/>
    </source>
</evidence>
<evidence type="ECO:0000256" key="12">
    <source>
        <dbReference type="RuleBase" id="RU368061"/>
    </source>
</evidence>
<evidence type="ECO:0000256" key="10">
    <source>
        <dbReference type="ARBA" id="ARBA00047995"/>
    </source>
</evidence>
<evidence type="ECO:0000256" key="3">
    <source>
        <dbReference type="ARBA" id="ARBA00022705"/>
    </source>
</evidence>
<dbReference type="InterPro" id="IPR027925">
    <property type="entry name" value="MCM_N"/>
</dbReference>
<feature type="compositionally biased region" description="Polar residues" evidence="13">
    <location>
        <begin position="741"/>
        <end position="760"/>
    </location>
</feature>
<dbReference type="eggNOG" id="KOG0479">
    <property type="taxonomic scope" value="Eukaryota"/>
</dbReference>
<sequence>MALDSMQLRDEAVRDRVRAATEFLDPTDPRARSYRGDIVTMLNRHQRRLTVSLDDLRSHNRELADGILFHPFDHSLAFDQALKNIIDTLPNRAAFETDPEAMYYVAYTGSFGENACNPRTLNSALLNRMVCLEGIVTRCSLVRPKVVKSVHWNENKGMFHFREYRDQTMTVDKPGSSSVYPQQDDEKNPLITEYGYCTYRDHQTISIQEMPERAPAGQLPRGVDVIMDDDMVDRVKPGDRIQLVGIFRSLGNRNAGAGSSIFRTLVLANNVVLLSSKSGGGIAQATITDLDVRNINKVSKEANVFDLLSQSLAPSIFGHDYIKKAILLMLLGGMEKNLPNGTHLRGDINILMVGDPSTAKSQLLRFVLNTAPLAIATTGRGSSGVGLTAAVTSDKETGERRLEAGAMVLGDRGVVCIDEFDKMSDIDRVAIHEVMEQQTVTIAKAGIHTSLNARCSVVAAANPIFGQYDSNKDPHKNIALPDSLLSRFDLLFVVTDDIDDTRDRRISEHVLRMHSYRPPGLEEGAPIRETGGQTLGIGAEEEKGQEAKSTEVYEKYNPVLHAGFKPASAPAGGRRGGRGRRAQPQDVSPISMAFIKKYIQYAKSRCKPILTKEASDYIVSAYSDLRNEDIDANKRRTSPMTARTLETLIRLSTAHAKSRLSARVEEGDAVVAEEVLRFALFKEVAVKEDRRKKRKTRHADADGDAEMNSDEDSSSDDDAGDDAGENDSAYRGTAPRANREQPATRSQRSARTNANGTAHGSSRRVVEEDEDDDENDEDEAQQASTSRSSKPTGAESQLSNLSIASSMPSSQLPSTQQSQTQQSSSGPGLGGSAGASQVSRERLVRFRAILGPLKRSALFSGDDEAASEDAIRAKVNEVLDDEGDGEEEEFGRAETRALLREMGERNEIMFEEGSGEVYLL</sequence>
<keyword evidence="8 11" id="KW-0238">DNA-binding</keyword>
<feature type="compositionally biased region" description="Polar residues" evidence="13">
    <location>
        <begin position="781"/>
        <end position="800"/>
    </location>
</feature>
<keyword evidence="9 12" id="KW-0539">Nucleus</keyword>
<dbReference type="GO" id="GO:0031509">
    <property type="term" value="P:subtelomeric heterochromatin formation"/>
    <property type="evidence" value="ECO:0007669"/>
    <property type="project" value="EnsemblFungi"/>
</dbReference>
<feature type="region of interest" description="Disordered" evidence="13">
    <location>
        <begin position="689"/>
        <end position="837"/>
    </location>
</feature>
<feature type="compositionally biased region" description="Acidic residues" evidence="13">
    <location>
        <begin position="767"/>
        <end position="780"/>
    </location>
</feature>
<evidence type="ECO:0000313" key="15">
    <source>
        <dbReference type="EMBL" id="ETN46062.1"/>
    </source>
</evidence>
<evidence type="ECO:0000256" key="13">
    <source>
        <dbReference type="SAM" id="MobiDB-lite"/>
    </source>
</evidence>
<name>W2SBI0_CYPE1</name>
<protein>
    <recommendedName>
        <fullName evidence="12">DNA replication licensing factor MCM3</fullName>
        <ecNumber evidence="12">3.6.4.12</ecNumber>
    </recommendedName>
</protein>
<dbReference type="SUPFAM" id="SSF52540">
    <property type="entry name" value="P-loop containing nucleoside triphosphate hydrolases"/>
    <property type="match status" value="1"/>
</dbReference>
<dbReference type="Gene3D" id="3.40.50.300">
    <property type="entry name" value="P-loop containing nucleotide triphosphate hydrolases"/>
    <property type="match status" value="1"/>
</dbReference>
<dbReference type="GO" id="GO:0071162">
    <property type="term" value="C:CMG complex"/>
    <property type="evidence" value="ECO:0007669"/>
    <property type="project" value="EnsemblFungi"/>
</dbReference>
<dbReference type="PANTHER" id="PTHR11630:SF46">
    <property type="entry name" value="DNA REPLICATION LICENSING FACTOR MCM3-RELATED"/>
    <property type="match status" value="1"/>
</dbReference>
<keyword evidence="6 12" id="KW-0347">Helicase</keyword>
<evidence type="ECO:0000256" key="7">
    <source>
        <dbReference type="ARBA" id="ARBA00022840"/>
    </source>
</evidence>
<reference evidence="15 16" key="1">
    <citation type="submission" date="2013-03" db="EMBL/GenBank/DDBJ databases">
        <title>The Genome Sequence of Phialophora europaea CBS 101466.</title>
        <authorList>
            <consortium name="The Broad Institute Genomics Platform"/>
            <person name="Cuomo C."/>
            <person name="de Hoog S."/>
            <person name="Gorbushina A."/>
            <person name="Walker B."/>
            <person name="Young S.K."/>
            <person name="Zeng Q."/>
            <person name="Gargeya S."/>
            <person name="Fitzgerald M."/>
            <person name="Haas B."/>
            <person name="Abouelleil A."/>
            <person name="Allen A.W."/>
            <person name="Alvarado L."/>
            <person name="Arachchi H.M."/>
            <person name="Berlin A.M."/>
            <person name="Chapman S.B."/>
            <person name="Gainer-Dewar J."/>
            <person name="Goldberg J."/>
            <person name="Griggs A."/>
            <person name="Gujja S."/>
            <person name="Hansen M."/>
            <person name="Howarth C."/>
            <person name="Imamovic A."/>
            <person name="Ireland A."/>
            <person name="Larimer J."/>
            <person name="McCowan C."/>
            <person name="Murphy C."/>
            <person name="Pearson M."/>
            <person name="Poon T.W."/>
            <person name="Priest M."/>
            <person name="Roberts A."/>
            <person name="Saif S."/>
            <person name="Shea T."/>
            <person name="Sisk P."/>
            <person name="Sykes S."/>
            <person name="Wortman J."/>
            <person name="Nusbaum C."/>
            <person name="Birren B."/>
        </authorList>
    </citation>
    <scope>NUCLEOTIDE SEQUENCE [LARGE SCALE GENOMIC DNA]</scope>
    <source>
        <strain evidence="15 16">CBS 101466</strain>
    </source>
</reference>
<dbReference type="InParanoid" id="W2SBI0"/>
<feature type="compositionally biased region" description="Low complexity" evidence="13">
    <location>
        <begin position="801"/>
        <end position="826"/>
    </location>
</feature>